<feature type="region of interest" description="Disordered" evidence="1">
    <location>
        <begin position="103"/>
        <end position="149"/>
    </location>
</feature>
<comment type="caution">
    <text evidence="2">The sequence shown here is derived from an EMBL/GenBank/DDBJ whole genome shotgun (WGS) entry which is preliminary data.</text>
</comment>
<protein>
    <submittedName>
        <fullName evidence="2">Uncharacterized protein</fullName>
    </submittedName>
</protein>
<feature type="compositionally biased region" description="Basic and acidic residues" evidence="1">
    <location>
        <begin position="31"/>
        <end position="47"/>
    </location>
</feature>
<dbReference type="EMBL" id="JABSTV010001247">
    <property type="protein sequence ID" value="KAH7973104.1"/>
    <property type="molecule type" value="Genomic_DNA"/>
</dbReference>
<feature type="compositionally biased region" description="Pro residues" evidence="1">
    <location>
        <begin position="1"/>
        <end position="12"/>
    </location>
</feature>
<accession>A0A9D4QD97</accession>
<feature type="compositionally biased region" description="Polar residues" evidence="1">
    <location>
        <begin position="124"/>
        <end position="143"/>
    </location>
</feature>
<reference evidence="2" key="2">
    <citation type="submission" date="2021-09" db="EMBL/GenBank/DDBJ databases">
        <authorList>
            <person name="Jia N."/>
            <person name="Wang J."/>
            <person name="Shi W."/>
            <person name="Du L."/>
            <person name="Sun Y."/>
            <person name="Zhan W."/>
            <person name="Jiang J."/>
            <person name="Wang Q."/>
            <person name="Zhang B."/>
            <person name="Ji P."/>
            <person name="Sakyi L.B."/>
            <person name="Cui X."/>
            <person name="Yuan T."/>
            <person name="Jiang B."/>
            <person name="Yang W."/>
            <person name="Lam T.T.-Y."/>
            <person name="Chang Q."/>
            <person name="Ding S."/>
            <person name="Wang X."/>
            <person name="Zhu J."/>
            <person name="Ruan X."/>
            <person name="Zhao L."/>
            <person name="Wei J."/>
            <person name="Que T."/>
            <person name="Du C."/>
            <person name="Cheng J."/>
            <person name="Dai P."/>
            <person name="Han X."/>
            <person name="Huang E."/>
            <person name="Gao Y."/>
            <person name="Liu J."/>
            <person name="Shao H."/>
            <person name="Ye R."/>
            <person name="Li L."/>
            <person name="Wei W."/>
            <person name="Wang X."/>
            <person name="Wang C."/>
            <person name="Huo Q."/>
            <person name="Li W."/>
            <person name="Guo W."/>
            <person name="Chen H."/>
            <person name="Chen S."/>
            <person name="Zhou L."/>
            <person name="Zhou L."/>
            <person name="Ni X."/>
            <person name="Tian J."/>
            <person name="Zhou Y."/>
            <person name="Sheng Y."/>
            <person name="Liu T."/>
            <person name="Pan Y."/>
            <person name="Xia L."/>
            <person name="Li J."/>
            <person name="Zhao F."/>
            <person name="Cao W."/>
        </authorList>
    </citation>
    <scope>NUCLEOTIDE SEQUENCE</scope>
    <source>
        <strain evidence="2">Rsan-2018</strain>
        <tissue evidence="2">Larvae</tissue>
    </source>
</reference>
<evidence type="ECO:0000256" key="1">
    <source>
        <dbReference type="SAM" id="MobiDB-lite"/>
    </source>
</evidence>
<organism evidence="2 3">
    <name type="scientific">Rhipicephalus sanguineus</name>
    <name type="common">Brown dog tick</name>
    <name type="synonym">Ixodes sanguineus</name>
    <dbReference type="NCBI Taxonomy" id="34632"/>
    <lineage>
        <taxon>Eukaryota</taxon>
        <taxon>Metazoa</taxon>
        <taxon>Ecdysozoa</taxon>
        <taxon>Arthropoda</taxon>
        <taxon>Chelicerata</taxon>
        <taxon>Arachnida</taxon>
        <taxon>Acari</taxon>
        <taxon>Parasitiformes</taxon>
        <taxon>Ixodida</taxon>
        <taxon>Ixodoidea</taxon>
        <taxon>Ixodidae</taxon>
        <taxon>Rhipicephalinae</taxon>
        <taxon>Rhipicephalus</taxon>
        <taxon>Rhipicephalus</taxon>
    </lineage>
</organism>
<name>A0A9D4QD97_RHISA</name>
<dbReference type="AlphaFoldDB" id="A0A9D4QD97"/>
<feature type="region of interest" description="Disordered" evidence="1">
    <location>
        <begin position="1"/>
        <end position="47"/>
    </location>
</feature>
<gene>
    <name evidence="2" type="ORF">HPB52_021601</name>
</gene>
<sequence>MLLEPQPLPSQPVPVEVNAVDDSSVETADEREDRRPTTEPRSTSYERLKKRIENIETSLDERFASQTEQINKMFTVVNNSVAKLAEQITQAIAALTARMDDFEARPPPLAGRPLRATGKPYARPQQQRTQITDAETQHQQPNLSGDGLH</sequence>
<reference evidence="2" key="1">
    <citation type="journal article" date="2020" name="Cell">
        <title>Large-Scale Comparative Analyses of Tick Genomes Elucidate Their Genetic Diversity and Vector Capacities.</title>
        <authorList>
            <consortium name="Tick Genome and Microbiome Consortium (TIGMIC)"/>
            <person name="Jia N."/>
            <person name="Wang J."/>
            <person name="Shi W."/>
            <person name="Du L."/>
            <person name="Sun Y."/>
            <person name="Zhan W."/>
            <person name="Jiang J.F."/>
            <person name="Wang Q."/>
            <person name="Zhang B."/>
            <person name="Ji P."/>
            <person name="Bell-Sakyi L."/>
            <person name="Cui X.M."/>
            <person name="Yuan T.T."/>
            <person name="Jiang B.G."/>
            <person name="Yang W.F."/>
            <person name="Lam T.T."/>
            <person name="Chang Q.C."/>
            <person name="Ding S.J."/>
            <person name="Wang X.J."/>
            <person name="Zhu J.G."/>
            <person name="Ruan X.D."/>
            <person name="Zhao L."/>
            <person name="Wei J.T."/>
            <person name="Ye R.Z."/>
            <person name="Que T.C."/>
            <person name="Du C.H."/>
            <person name="Zhou Y.H."/>
            <person name="Cheng J.X."/>
            <person name="Dai P.F."/>
            <person name="Guo W.B."/>
            <person name="Han X.H."/>
            <person name="Huang E.J."/>
            <person name="Li L.F."/>
            <person name="Wei W."/>
            <person name="Gao Y.C."/>
            <person name="Liu J.Z."/>
            <person name="Shao H.Z."/>
            <person name="Wang X."/>
            <person name="Wang C.C."/>
            <person name="Yang T.C."/>
            <person name="Huo Q.B."/>
            <person name="Li W."/>
            <person name="Chen H.Y."/>
            <person name="Chen S.E."/>
            <person name="Zhou L.G."/>
            <person name="Ni X.B."/>
            <person name="Tian J.H."/>
            <person name="Sheng Y."/>
            <person name="Liu T."/>
            <person name="Pan Y.S."/>
            <person name="Xia L.Y."/>
            <person name="Li J."/>
            <person name="Zhao F."/>
            <person name="Cao W.C."/>
        </authorList>
    </citation>
    <scope>NUCLEOTIDE SEQUENCE</scope>
    <source>
        <strain evidence="2">Rsan-2018</strain>
    </source>
</reference>
<proteinExistence type="predicted"/>
<dbReference type="Proteomes" id="UP000821837">
    <property type="component" value="Chromosome 11"/>
</dbReference>
<keyword evidence="3" id="KW-1185">Reference proteome</keyword>
<evidence type="ECO:0000313" key="2">
    <source>
        <dbReference type="EMBL" id="KAH7973104.1"/>
    </source>
</evidence>
<evidence type="ECO:0000313" key="3">
    <source>
        <dbReference type="Proteomes" id="UP000821837"/>
    </source>
</evidence>